<dbReference type="RefSeq" id="WP_160626113.1">
    <property type="nucleotide sequence ID" value="NZ_CP047593.1"/>
</dbReference>
<keyword evidence="5 11" id="KW-0067">ATP-binding</keyword>
<dbReference type="InterPro" id="IPR036640">
    <property type="entry name" value="ABC1_TM_sf"/>
</dbReference>
<dbReference type="InterPro" id="IPR017871">
    <property type="entry name" value="ABC_transporter-like_CS"/>
</dbReference>
<dbReference type="Gene3D" id="3.40.50.300">
    <property type="entry name" value="P-loop containing nucleotide triphosphate hydrolases"/>
    <property type="match status" value="1"/>
</dbReference>
<dbReference type="SUPFAM" id="SSF52540">
    <property type="entry name" value="P-loop containing nucleoside triphosphate hydrolases"/>
    <property type="match status" value="1"/>
</dbReference>
<feature type="transmembrane region" description="Helical" evidence="8">
    <location>
        <begin position="25"/>
        <end position="54"/>
    </location>
</feature>
<dbReference type="Pfam" id="PF00664">
    <property type="entry name" value="ABC_membrane"/>
    <property type="match status" value="1"/>
</dbReference>
<dbReference type="PANTHER" id="PTHR43394:SF1">
    <property type="entry name" value="ATP-BINDING CASSETTE SUB-FAMILY B MEMBER 10, MITOCHONDRIAL"/>
    <property type="match status" value="1"/>
</dbReference>
<dbReference type="KEGG" id="taer:GT409_00965"/>
<evidence type="ECO:0000256" key="3">
    <source>
        <dbReference type="ARBA" id="ARBA00022692"/>
    </source>
</evidence>
<dbReference type="CDD" id="cd18552">
    <property type="entry name" value="ABC_6TM_MsbA_like"/>
    <property type="match status" value="1"/>
</dbReference>
<dbReference type="Gene3D" id="1.20.1560.10">
    <property type="entry name" value="ABC transporter type 1, transmembrane domain"/>
    <property type="match status" value="1"/>
</dbReference>
<dbReference type="GO" id="GO:0015421">
    <property type="term" value="F:ABC-type oligopeptide transporter activity"/>
    <property type="evidence" value="ECO:0007669"/>
    <property type="project" value="TreeGrafter"/>
</dbReference>
<protein>
    <submittedName>
        <fullName evidence="11">ATP-binding cassette domain-containing protein</fullName>
    </submittedName>
</protein>
<feature type="transmembrane region" description="Helical" evidence="8">
    <location>
        <begin position="273"/>
        <end position="294"/>
    </location>
</feature>
<dbReference type="EMBL" id="CP047593">
    <property type="protein sequence ID" value="QHI68079.1"/>
    <property type="molecule type" value="Genomic_DNA"/>
</dbReference>
<keyword evidence="6 8" id="KW-1133">Transmembrane helix</keyword>
<keyword evidence="2" id="KW-0813">Transport</keyword>
<dbReference type="Proteomes" id="UP000464954">
    <property type="component" value="Chromosome"/>
</dbReference>
<dbReference type="FunFam" id="3.40.50.300:FF:000287">
    <property type="entry name" value="Multidrug ABC transporter ATP-binding protein"/>
    <property type="match status" value="1"/>
</dbReference>
<dbReference type="Pfam" id="PF00005">
    <property type="entry name" value="ABC_tran"/>
    <property type="match status" value="1"/>
</dbReference>
<dbReference type="GO" id="GO:0005886">
    <property type="term" value="C:plasma membrane"/>
    <property type="evidence" value="ECO:0007669"/>
    <property type="project" value="UniProtKB-SubCell"/>
</dbReference>
<dbReference type="SUPFAM" id="SSF90123">
    <property type="entry name" value="ABC transporter transmembrane region"/>
    <property type="match status" value="1"/>
</dbReference>
<feature type="domain" description="ABC transporter" evidence="9">
    <location>
        <begin position="363"/>
        <end position="596"/>
    </location>
</feature>
<sequence>MQNRDNKPVESFEIYKRFFPFVRPYCLRLAVGIVCGMLHGGAMGAMIVVMRWALGGISGEEMSVAGIASVAGGDMEGQAGDIGLDRIILTVVLLMAVTLFQGIVFFGGKYLVEWVGNRVITDLRSKLFEHIHSLPIQFFGKSRTGDLISRVTSDTGLLAQLVTNVIGDIIREPFTLIGLIGAMVVLDWKLSIMALVVFPVCIVPVALLGRRVRKASKSGQESSGDLLSAAQESINGALVVKAFQMEGEETTRFNLSNMRMFKMAMKQTRARSLNEPIITFLSSIGLSGVVVYAFLNDLSLALLVSFAAAMLSMYKPAKKLSQIHMRIQRAAPGAERVFEILDVENAIADMPEAVPFNGSVQDITFRNVSFAYDEKMILDGVSLDVHAGQCIAFVGSSGAGKTTLVNLIPRFFDVTGGSVSVNGKDIRQYTVHSLREQIGVVTQSTVLFNRSVADNIAYGSPNASREQIEAAARRANAHRFIMKLEDGYDTVIGERGSLLSGGMAQRVAIARALLRNPPILILDEATSALDTESERLVQEALDELMKDRTVFVIAHRLSTIAHADSIVVLDQGKIVEQGSHDELLLQDGKYKYLYDIQFSDKVAGQ</sequence>
<feature type="domain" description="ABC transmembrane type-1" evidence="10">
    <location>
        <begin position="30"/>
        <end position="329"/>
    </location>
</feature>
<evidence type="ECO:0000313" key="11">
    <source>
        <dbReference type="EMBL" id="QHI68079.1"/>
    </source>
</evidence>
<dbReference type="PROSITE" id="PS50929">
    <property type="entry name" value="ABC_TM1F"/>
    <property type="match status" value="1"/>
</dbReference>
<dbReference type="SMART" id="SM00382">
    <property type="entry name" value="AAA"/>
    <property type="match status" value="1"/>
</dbReference>
<feature type="transmembrane region" description="Helical" evidence="8">
    <location>
        <begin position="169"/>
        <end position="186"/>
    </location>
</feature>
<dbReference type="InterPro" id="IPR003439">
    <property type="entry name" value="ABC_transporter-like_ATP-bd"/>
</dbReference>
<evidence type="ECO:0000259" key="10">
    <source>
        <dbReference type="PROSITE" id="PS50929"/>
    </source>
</evidence>
<dbReference type="InterPro" id="IPR039421">
    <property type="entry name" value="Type_1_exporter"/>
</dbReference>
<organism evidence="11 12">
    <name type="scientific">Tichowtungia aerotolerans</name>
    <dbReference type="NCBI Taxonomy" id="2697043"/>
    <lineage>
        <taxon>Bacteria</taxon>
        <taxon>Pseudomonadati</taxon>
        <taxon>Kiritimatiellota</taxon>
        <taxon>Tichowtungiia</taxon>
        <taxon>Tichowtungiales</taxon>
        <taxon>Tichowtungiaceae</taxon>
        <taxon>Tichowtungia</taxon>
    </lineage>
</organism>
<dbReference type="InterPro" id="IPR011527">
    <property type="entry name" value="ABC1_TM_dom"/>
</dbReference>
<feature type="transmembrane region" description="Helical" evidence="8">
    <location>
        <begin position="87"/>
        <end position="108"/>
    </location>
</feature>
<evidence type="ECO:0000256" key="6">
    <source>
        <dbReference type="ARBA" id="ARBA00022989"/>
    </source>
</evidence>
<evidence type="ECO:0000256" key="2">
    <source>
        <dbReference type="ARBA" id="ARBA00022448"/>
    </source>
</evidence>
<evidence type="ECO:0000259" key="9">
    <source>
        <dbReference type="PROSITE" id="PS50893"/>
    </source>
</evidence>
<keyword evidence="3 8" id="KW-0812">Transmembrane</keyword>
<dbReference type="GO" id="GO:0016887">
    <property type="term" value="F:ATP hydrolysis activity"/>
    <property type="evidence" value="ECO:0007669"/>
    <property type="project" value="InterPro"/>
</dbReference>
<keyword evidence="7 8" id="KW-0472">Membrane</keyword>
<feature type="transmembrane region" description="Helical" evidence="8">
    <location>
        <begin position="192"/>
        <end position="209"/>
    </location>
</feature>
<keyword evidence="12" id="KW-1185">Reference proteome</keyword>
<evidence type="ECO:0000313" key="12">
    <source>
        <dbReference type="Proteomes" id="UP000464954"/>
    </source>
</evidence>
<evidence type="ECO:0000256" key="1">
    <source>
        <dbReference type="ARBA" id="ARBA00004651"/>
    </source>
</evidence>
<dbReference type="PROSITE" id="PS00211">
    <property type="entry name" value="ABC_TRANSPORTER_1"/>
    <property type="match status" value="1"/>
</dbReference>
<comment type="subcellular location">
    <subcellularLocation>
        <location evidence="1">Cell membrane</location>
        <topology evidence="1">Multi-pass membrane protein</topology>
    </subcellularLocation>
</comment>
<gene>
    <name evidence="11" type="ORF">GT409_00965</name>
</gene>
<name>A0A6P1LZV8_9BACT</name>
<dbReference type="GO" id="GO:0005524">
    <property type="term" value="F:ATP binding"/>
    <property type="evidence" value="ECO:0007669"/>
    <property type="project" value="UniProtKB-KW"/>
</dbReference>
<dbReference type="PROSITE" id="PS50893">
    <property type="entry name" value="ABC_TRANSPORTER_2"/>
    <property type="match status" value="1"/>
</dbReference>
<keyword evidence="4" id="KW-0547">Nucleotide-binding</keyword>
<dbReference type="AlphaFoldDB" id="A0A6P1LZV8"/>
<reference evidence="11 12" key="1">
    <citation type="submission" date="2020-01" db="EMBL/GenBank/DDBJ databases">
        <title>Ponticoccus aerotolerans gen. nov., sp. nov., an anaerobic bacterium and proposal of Ponticoccusceae fam. nov., Ponticoccusles ord. nov. and Ponticoccuse classis nov. in the phylum Kiritimatiellaeota.</title>
        <authorList>
            <person name="Zhou L.Y."/>
            <person name="Du Z.J."/>
        </authorList>
    </citation>
    <scope>NUCLEOTIDE SEQUENCE [LARGE SCALE GENOMIC DNA]</scope>
    <source>
        <strain evidence="11 12">S-5007</strain>
    </source>
</reference>
<dbReference type="InterPro" id="IPR027417">
    <property type="entry name" value="P-loop_NTPase"/>
</dbReference>
<evidence type="ECO:0000256" key="8">
    <source>
        <dbReference type="SAM" id="Phobius"/>
    </source>
</evidence>
<evidence type="ECO:0000256" key="5">
    <source>
        <dbReference type="ARBA" id="ARBA00022840"/>
    </source>
</evidence>
<proteinExistence type="predicted"/>
<evidence type="ECO:0000256" key="7">
    <source>
        <dbReference type="ARBA" id="ARBA00023136"/>
    </source>
</evidence>
<evidence type="ECO:0000256" key="4">
    <source>
        <dbReference type="ARBA" id="ARBA00022741"/>
    </source>
</evidence>
<dbReference type="PANTHER" id="PTHR43394">
    <property type="entry name" value="ATP-DEPENDENT PERMEASE MDL1, MITOCHONDRIAL"/>
    <property type="match status" value="1"/>
</dbReference>
<accession>A0A6P1LZV8</accession>
<dbReference type="InterPro" id="IPR003593">
    <property type="entry name" value="AAA+_ATPase"/>
</dbReference>